<organism evidence="2 3">
    <name type="scientific">Lachancea thermotolerans (strain ATCC 56472 / CBS 6340 / NRRL Y-8284)</name>
    <name type="common">Yeast</name>
    <name type="synonym">Kluyveromyces thermotolerans</name>
    <dbReference type="NCBI Taxonomy" id="559295"/>
    <lineage>
        <taxon>Eukaryota</taxon>
        <taxon>Fungi</taxon>
        <taxon>Dikarya</taxon>
        <taxon>Ascomycota</taxon>
        <taxon>Saccharomycotina</taxon>
        <taxon>Saccharomycetes</taxon>
        <taxon>Saccharomycetales</taxon>
        <taxon>Saccharomycetaceae</taxon>
        <taxon>Lachancea</taxon>
    </lineage>
</organism>
<proteinExistence type="predicted"/>
<feature type="region of interest" description="Disordered" evidence="1">
    <location>
        <begin position="153"/>
        <end position="173"/>
    </location>
</feature>
<feature type="region of interest" description="Disordered" evidence="1">
    <location>
        <begin position="1"/>
        <end position="44"/>
    </location>
</feature>
<dbReference type="EMBL" id="CU928167">
    <property type="protein sequence ID" value="CAR22285.1"/>
    <property type="molecule type" value="Genomic_DNA"/>
</dbReference>
<sequence>MNVRSPGKLRRALSGKNINSKSGLRKRSASLSPKKLGTARRSAEHSVLQVKSIEKVQPFQFFEQSVEDQQAVSSAQNKLCHAGDDKVCTTKEKENIPLDNPNCRFGSKPTQVSNERAPLSRLNADDYGGVLQIHDLPTYADSEHQSENLIEVSGFTTPPRGGKTGTDTAFHSFNTSPRKIETQQGREERTSFSALKVARKLKFED</sequence>
<dbReference type="RefSeq" id="XP_002552723.1">
    <property type="nucleotide sequence ID" value="XM_002552677.1"/>
</dbReference>
<dbReference type="KEGG" id="lth:KLTH0C11682g"/>
<evidence type="ECO:0000313" key="2">
    <source>
        <dbReference type="EMBL" id="CAR22285.1"/>
    </source>
</evidence>
<dbReference type="InParanoid" id="C5DES4"/>
<keyword evidence="3" id="KW-1185">Reference proteome</keyword>
<dbReference type="GeneID" id="8291610"/>
<dbReference type="AlphaFoldDB" id="C5DES4"/>
<reference evidence="2 3" key="1">
    <citation type="journal article" date="2009" name="Genome Res.">
        <title>Comparative genomics of protoploid Saccharomycetaceae.</title>
        <authorList>
            <consortium name="The Genolevures Consortium"/>
            <person name="Souciet J.-L."/>
            <person name="Dujon B."/>
            <person name="Gaillardin C."/>
            <person name="Johnston M."/>
            <person name="Baret P.V."/>
            <person name="Cliften P."/>
            <person name="Sherman D.J."/>
            <person name="Weissenbach J."/>
            <person name="Westhof E."/>
            <person name="Wincker P."/>
            <person name="Jubin C."/>
            <person name="Poulain J."/>
            <person name="Barbe V."/>
            <person name="Segurens B."/>
            <person name="Artiguenave F."/>
            <person name="Anthouard V."/>
            <person name="Vacherie B."/>
            <person name="Val M.-E."/>
            <person name="Fulton R.S."/>
            <person name="Minx P."/>
            <person name="Wilson R."/>
            <person name="Durrens P."/>
            <person name="Jean G."/>
            <person name="Marck C."/>
            <person name="Martin T."/>
            <person name="Nikolski M."/>
            <person name="Rolland T."/>
            <person name="Seret M.-L."/>
            <person name="Casaregola S."/>
            <person name="Despons L."/>
            <person name="Fairhead C."/>
            <person name="Fischer G."/>
            <person name="Lafontaine I."/>
            <person name="Leh V."/>
            <person name="Lemaire M."/>
            <person name="de Montigny J."/>
            <person name="Neuveglise C."/>
            <person name="Thierry A."/>
            <person name="Blanc-Lenfle I."/>
            <person name="Bleykasten C."/>
            <person name="Diffels J."/>
            <person name="Fritsch E."/>
            <person name="Frangeul L."/>
            <person name="Goeffon A."/>
            <person name="Jauniaux N."/>
            <person name="Kachouri-Lafond R."/>
            <person name="Payen C."/>
            <person name="Potier S."/>
            <person name="Pribylova L."/>
            <person name="Ozanne C."/>
            <person name="Richard G.-F."/>
            <person name="Sacerdot C."/>
            <person name="Straub M.-L."/>
            <person name="Talla E."/>
        </authorList>
    </citation>
    <scope>NUCLEOTIDE SEQUENCE [LARGE SCALE GENOMIC DNA]</scope>
    <source>
        <strain evidence="3">ATCC 56472 / CBS 6340 / NRRL Y-8284</strain>
    </source>
</reference>
<evidence type="ECO:0000256" key="1">
    <source>
        <dbReference type="SAM" id="MobiDB-lite"/>
    </source>
</evidence>
<dbReference type="HOGENOM" id="CLU_1337710_0_0_1"/>
<accession>C5DES4</accession>
<evidence type="ECO:0000313" key="3">
    <source>
        <dbReference type="Proteomes" id="UP000002036"/>
    </source>
</evidence>
<name>C5DES4_LACTC</name>
<dbReference type="Proteomes" id="UP000002036">
    <property type="component" value="Chromosome C"/>
</dbReference>
<feature type="region of interest" description="Disordered" evidence="1">
    <location>
        <begin position="93"/>
        <end position="117"/>
    </location>
</feature>
<dbReference type="FunCoup" id="C5DES4">
    <property type="interactions" value="77"/>
</dbReference>
<protein>
    <submittedName>
        <fullName evidence="2">KLTH0C11682p</fullName>
    </submittedName>
</protein>
<dbReference type="OrthoDB" id="4036555at2759"/>
<gene>
    <name evidence="2" type="ordered locus">KLTH0C11682g</name>
</gene>